<organism evidence="2 3">
    <name type="scientific">Actinomadura fibrosa</name>
    <dbReference type="NCBI Taxonomy" id="111802"/>
    <lineage>
        <taxon>Bacteria</taxon>
        <taxon>Bacillati</taxon>
        <taxon>Actinomycetota</taxon>
        <taxon>Actinomycetes</taxon>
        <taxon>Streptosporangiales</taxon>
        <taxon>Thermomonosporaceae</taxon>
        <taxon>Actinomadura</taxon>
    </lineage>
</organism>
<dbReference type="EMBL" id="JBHTGP010000012">
    <property type="protein sequence ID" value="MFD0687228.1"/>
    <property type="molecule type" value="Genomic_DNA"/>
</dbReference>
<reference evidence="3" key="1">
    <citation type="journal article" date="2019" name="Int. J. Syst. Evol. Microbiol.">
        <title>The Global Catalogue of Microorganisms (GCM) 10K type strain sequencing project: providing services to taxonomists for standard genome sequencing and annotation.</title>
        <authorList>
            <consortium name="The Broad Institute Genomics Platform"/>
            <consortium name="The Broad Institute Genome Sequencing Center for Infectious Disease"/>
            <person name="Wu L."/>
            <person name="Ma J."/>
        </authorList>
    </citation>
    <scope>NUCLEOTIDE SEQUENCE [LARGE SCALE GENOMIC DNA]</scope>
    <source>
        <strain evidence="3">JCM 9371</strain>
    </source>
</reference>
<feature type="transmembrane region" description="Helical" evidence="1">
    <location>
        <begin position="6"/>
        <end position="30"/>
    </location>
</feature>
<name>A0ABW2XL63_9ACTN</name>
<feature type="transmembrane region" description="Helical" evidence="1">
    <location>
        <begin position="68"/>
        <end position="85"/>
    </location>
</feature>
<sequence>MPETGYLIAAVATAAAVTWGLRALPFAVLAPLRASPLIAYLSTAMPAGVLLILAAYTLRDIDPGVPDRAWPTVLALAVTVSVHLWRRNGMLSVSAGTAFHVVLVSTVFTG</sequence>
<evidence type="ECO:0000256" key="1">
    <source>
        <dbReference type="SAM" id="Phobius"/>
    </source>
</evidence>
<keyword evidence="1" id="KW-0472">Membrane</keyword>
<keyword evidence="1" id="KW-1133">Transmembrane helix</keyword>
<dbReference type="Pfam" id="PF05437">
    <property type="entry name" value="AzlD"/>
    <property type="match status" value="1"/>
</dbReference>
<comment type="caution">
    <text evidence="2">The sequence shown here is derived from an EMBL/GenBank/DDBJ whole genome shotgun (WGS) entry which is preliminary data.</text>
</comment>
<dbReference type="RefSeq" id="WP_131762325.1">
    <property type="nucleotide sequence ID" value="NZ_CAACUY010000223.1"/>
</dbReference>
<protein>
    <submittedName>
        <fullName evidence="2">Branched-chain amino acid transporter permease</fullName>
    </submittedName>
</protein>
<proteinExistence type="predicted"/>
<keyword evidence="3" id="KW-1185">Reference proteome</keyword>
<dbReference type="Proteomes" id="UP001597063">
    <property type="component" value="Unassembled WGS sequence"/>
</dbReference>
<keyword evidence="1" id="KW-0812">Transmembrane</keyword>
<dbReference type="PIRSF" id="PIRSF003203">
    <property type="entry name" value="AzlD"/>
    <property type="match status" value="1"/>
</dbReference>
<evidence type="ECO:0000313" key="3">
    <source>
        <dbReference type="Proteomes" id="UP001597063"/>
    </source>
</evidence>
<evidence type="ECO:0000313" key="2">
    <source>
        <dbReference type="EMBL" id="MFD0687228.1"/>
    </source>
</evidence>
<dbReference type="InterPro" id="IPR008407">
    <property type="entry name" value="Brnchd-chn_aa_trnsp_AzlD"/>
</dbReference>
<gene>
    <name evidence="2" type="ORF">ACFQZM_22200</name>
</gene>
<feature type="transmembrane region" description="Helical" evidence="1">
    <location>
        <begin position="37"/>
        <end position="56"/>
    </location>
</feature>
<accession>A0ABW2XL63</accession>